<dbReference type="InterPro" id="IPR045036">
    <property type="entry name" value="Spartin-like"/>
</dbReference>
<feature type="domain" description="Senescence" evidence="1">
    <location>
        <begin position="373"/>
        <end position="492"/>
    </location>
</feature>
<dbReference type="InterPro" id="IPR009686">
    <property type="entry name" value="Senescence/spartin_C"/>
</dbReference>
<dbReference type="GO" id="GO:0005886">
    <property type="term" value="C:plasma membrane"/>
    <property type="evidence" value="ECO:0007669"/>
    <property type="project" value="TreeGrafter"/>
</dbReference>
<evidence type="ECO:0000313" key="4">
    <source>
        <dbReference type="Proteomes" id="UP000663829"/>
    </source>
</evidence>
<dbReference type="EMBL" id="CAJOBC010005809">
    <property type="protein sequence ID" value="CAF3876626.1"/>
    <property type="molecule type" value="Genomic_DNA"/>
</dbReference>
<dbReference type="SUPFAM" id="SSF116846">
    <property type="entry name" value="MIT domain"/>
    <property type="match status" value="1"/>
</dbReference>
<dbReference type="EMBL" id="CAJNOQ010005809">
    <property type="protein sequence ID" value="CAF1112388.1"/>
    <property type="molecule type" value="Genomic_DNA"/>
</dbReference>
<dbReference type="InterPro" id="IPR036181">
    <property type="entry name" value="MIT_dom_sf"/>
</dbReference>
<name>A0A814PZE4_9BILA</name>
<evidence type="ECO:0000313" key="2">
    <source>
        <dbReference type="EMBL" id="CAF1112388.1"/>
    </source>
</evidence>
<dbReference type="GO" id="GO:0030514">
    <property type="term" value="P:negative regulation of BMP signaling pathway"/>
    <property type="evidence" value="ECO:0007669"/>
    <property type="project" value="TreeGrafter"/>
</dbReference>
<dbReference type="Proteomes" id="UP000681722">
    <property type="component" value="Unassembled WGS sequence"/>
</dbReference>
<organism evidence="2 4">
    <name type="scientific">Didymodactylos carnosus</name>
    <dbReference type="NCBI Taxonomy" id="1234261"/>
    <lineage>
        <taxon>Eukaryota</taxon>
        <taxon>Metazoa</taxon>
        <taxon>Spiralia</taxon>
        <taxon>Gnathifera</taxon>
        <taxon>Rotifera</taxon>
        <taxon>Eurotatoria</taxon>
        <taxon>Bdelloidea</taxon>
        <taxon>Philodinida</taxon>
        <taxon>Philodinidae</taxon>
        <taxon>Didymodactylos</taxon>
    </lineage>
</organism>
<dbReference type="AlphaFoldDB" id="A0A814PZE4"/>
<sequence length="504" mass="54958">MSTITAEKPKSSGVRTSTLKDVKQEANHCFNRAKKLENDKSYEEATVLYKRVISLIQTYEKDNKIDEHSIKEFDTLKRNATQCLMQITLHSSPPSVPTYANTMRQLSNRVEQSSNEQDLAQMSEQVFVDEAAFQPVKNNHEEVNAVVLFDLEQGAKLFYMAADGKIVTTFDTLPLSIYEMTENADETCGLLKLGNWIYPLHPKVSPAFKTAYDAYLFPNNTSVGEFVGLMFDEKVAPDIVQYFEDVLSKYSVFMSQQGTPTYGESLVSPTTSSATAHLNKLAPAPKEADTSKKVEKKKGEIIGKEEVGVVDESLYDASTTTGKLAGALVGGTKFLTKQLATGVVIAENLIGKASVKVHDSLVSSAEPVKIHPVSKVGSMTLGLARTFAPQFGKVQKKKNTDGTEEIVKLSGVRGIGHAGLTSFSIAYESCENAAKHLATSLADESISVVKHKYGEDASILTENAMYAVGNTALTTYQMSSLGPKAIAKKVVKQTAKETAKNAFR</sequence>
<keyword evidence="4" id="KW-1185">Reference proteome</keyword>
<accession>A0A814PZE4</accession>
<dbReference type="GO" id="GO:0051301">
    <property type="term" value="P:cell division"/>
    <property type="evidence" value="ECO:0007669"/>
    <property type="project" value="TreeGrafter"/>
</dbReference>
<dbReference type="PANTHER" id="PTHR21068:SF43">
    <property type="entry name" value="SPARTIN"/>
    <property type="match status" value="1"/>
</dbReference>
<evidence type="ECO:0000313" key="3">
    <source>
        <dbReference type="EMBL" id="CAF3876626.1"/>
    </source>
</evidence>
<gene>
    <name evidence="2" type="ORF">GPM918_LOCUS19295</name>
    <name evidence="3" type="ORF">SRO942_LOCUS19292</name>
</gene>
<dbReference type="Pfam" id="PF06911">
    <property type="entry name" value="Senescence"/>
    <property type="match status" value="1"/>
</dbReference>
<dbReference type="PANTHER" id="PTHR21068">
    <property type="entry name" value="SPARTIN"/>
    <property type="match status" value="1"/>
</dbReference>
<comment type="caution">
    <text evidence="2">The sequence shown here is derived from an EMBL/GenBank/DDBJ whole genome shotgun (WGS) entry which is preliminary data.</text>
</comment>
<dbReference type="Proteomes" id="UP000663829">
    <property type="component" value="Unassembled WGS sequence"/>
</dbReference>
<dbReference type="OrthoDB" id="20821at2759"/>
<proteinExistence type="predicted"/>
<protein>
    <recommendedName>
        <fullName evidence="1">Senescence domain-containing protein</fullName>
    </recommendedName>
</protein>
<reference evidence="2" key="1">
    <citation type="submission" date="2021-02" db="EMBL/GenBank/DDBJ databases">
        <authorList>
            <person name="Nowell W R."/>
        </authorList>
    </citation>
    <scope>NUCLEOTIDE SEQUENCE</scope>
</reference>
<evidence type="ECO:0000259" key="1">
    <source>
        <dbReference type="Pfam" id="PF06911"/>
    </source>
</evidence>